<feature type="signal peptide" evidence="1">
    <location>
        <begin position="1"/>
        <end position="26"/>
    </location>
</feature>
<proteinExistence type="predicted"/>
<name>A0A6A6Y5V9_9PEZI</name>
<dbReference type="EMBL" id="MU003715">
    <property type="protein sequence ID" value="KAF2803913.1"/>
    <property type="molecule type" value="Genomic_DNA"/>
</dbReference>
<dbReference type="RefSeq" id="XP_033570877.1">
    <property type="nucleotide sequence ID" value="XM_033722426.1"/>
</dbReference>
<reference evidence="2 4" key="1">
    <citation type="journal article" date="2020" name="Stud. Mycol.">
        <title>101 Dothideomycetes genomes: a test case for predicting lifestyles and emergence of pathogens.</title>
        <authorList>
            <person name="Haridas S."/>
            <person name="Albert R."/>
            <person name="Binder M."/>
            <person name="Bloem J."/>
            <person name="Labutti K."/>
            <person name="Salamov A."/>
            <person name="Andreopoulos B."/>
            <person name="Baker S."/>
            <person name="Barry K."/>
            <person name="Bills G."/>
            <person name="Bluhm B."/>
            <person name="Cannon C."/>
            <person name="Castanera R."/>
            <person name="Culley D."/>
            <person name="Daum C."/>
            <person name="Ezra D."/>
            <person name="Gonzalez J."/>
            <person name="Henrissat B."/>
            <person name="Kuo A."/>
            <person name="Liang C."/>
            <person name="Lipzen A."/>
            <person name="Lutzoni F."/>
            <person name="Magnuson J."/>
            <person name="Mondo S."/>
            <person name="Nolan M."/>
            <person name="Ohm R."/>
            <person name="Pangilinan J."/>
            <person name="Park H.-J."/>
            <person name="Ramirez L."/>
            <person name="Alfaro M."/>
            <person name="Sun H."/>
            <person name="Tritt A."/>
            <person name="Yoshinaga Y."/>
            <person name="Zwiers L.-H."/>
            <person name="Turgeon B."/>
            <person name="Goodwin S."/>
            <person name="Spatafora J."/>
            <person name="Crous P."/>
            <person name="Grigoriev I."/>
        </authorList>
    </citation>
    <scope>NUCLEOTIDE SEQUENCE</scope>
    <source>
        <strain evidence="2 4">CBS 304.34</strain>
    </source>
</reference>
<reference evidence="4" key="3">
    <citation type="submission" date="2025-04" db="UniProtKB">
        <authorList>
            <consortium name="RefSeq"/>
        </authorList>
    </citation>
    <scope>IDENTIFICATION</scope>
    <source>
        <strain evidence="4">CBS 304.34</strain>
    </source>
</reference>
<dbReference type="GeneID" id="54463319"/>
<feature type="chain" id="PRO_5044628870" evidence="1">
    <location>
        <begin position="27"/>
        <end position="111"/>
    </location>
</feature>
<organism evidence="2">
    <name type="scientific">Mytilinidion resinicola</name>
    <dbReference type="NCBI Taxonomy" id="574789"/>
    <lineage>
        <taxon>Eukaryota</taxon>
        <taxon>Fungi</taxon>
        <taxon>Dikarya</taxon>
        <taxon>Ascomycota</taxon>
        <taxon>Pezizomycotina</taxon>
        <taxon>Dothideomycetes</taxon>
        <taxon>Pleosporomycetidae</taxon>
        <taxon>Mytilinidiales</taxon>
        <taxon>Mytilinidiaceae</taxon>
        <taxon>Mytilinidion</taxon>
    </lineage>
</organism>
<keyword evidence="3" id="KW-1185">Reference proteome</keyword>
<sequence length="111" mass="12763">MTQPSFEHWYWGTTLLATLRVAIVIGSDPRTQSWGRLEDDLERRGNRRDDARCNKRLADGSRSRLLIAPVQLEDYITVLVEKSTSGAVRQAWGRPWWMRAWQFSGDDIGGT</sequence>
<evidence type="ECO:0000313" key="2">
    <source>
        <dbReference type="EMBL" id="KAF2803913.1"/>
    </source>
</evidence>
<dbReference type="AlphaFoldDB" id="A0A6A6Y5V9"/>
<accession>A0A6A6Y5V9</accession>
<gene>
    <name evidence="2 4" type="ORF">BDZ99DRAFT_481501</name>
</gene>
<reference evidence="4" key="2">
    <citation type="submission" date="2020-04" db="EMBL/GenBank/DDBJ databases">
        <authorList>
            <consortium name="NCBI Genome Project"/>
        </authorList>
    </citation>
    <scope>NUCLEOTIDE SEQUENCE</scope>
    <source>
        <strain evidence="4">CBS 304.34</strain>
    </source>
</reference>
<dbReference type="Proteomes" id="UP000504636">
    <property type="component" value="Unplaced"/>
</dbReference>
<evidence type="ECO:0000313" key="3">
    <source>
        <dbReference type="Proteomes" id="UP000504636"/>
    </source>
</evidence>
<keyword evidence="1" id="KW-0732">Signal</keyword>
<protein>
    <submittedName>
        <fullName evidence="2 4">Uncharacterized protein</fullName>
    </submittedName>
</protein>
<evidence type="ECO:0000256" key="1">
    <source>
        <dbReference type="SAM" id="SignalP"/>
    </source>
</evidence>
<evidence type="ECO:0000313" key="4">
    <source>
        <dbReference type="RefSeq" id="XP_033570877.1"/>
    </source>
</evidence>